<organism evidence="3 4">
    <name type="scientific">Trichosporon asahii var. asahii (strain CBS 8904)</name>
    <name type="common">Yeast</name>
    <dbReference type="NCBI Taxonomy" id="1220162"/>
    <lineage>
        <taxon>Eukaryota</taxon>
        <taxon>Fungi</taxon>
        <taxon>Dikarya</taxon>
        <taxon>Basidiomycota</taxon>
        <taxon>Agaricomycotina</taxon>
        <taxon>Tremellomycetes</taxon>
        <taxon>Trichosporonales</taxon>
        <taxon>Trichosporonaceae</taxon>
        <taxon>Trichosporon</taxon>
    </lineage>
</organism>
<dbReference type="HOGENOM" id="CLU_024708_0_0_1"/>
<feature type="region of interest" description="Disordered" evidence="2">
    <location>
        <begin position="1"/>
        <end position="23"/>
    </location>
</feature>
<reference evidence="3 4" key="1">
    <citation type="journal article" date="2012" name="Eukaryot. Cell">
        <title>Genome sequence of the Trichosporon asahii environmental strain CBS 8904.</title>
        <authorList>
            <person name="Yang R.Y."/>
            <person name="Li H.T."/>
            <person name="Zhu H."/>
            <person name="Zhou G.P."/>
            <person name="Wang M."/>
            <person name="Wang L."/>
        </authorList>
    </citation>
    <scope>NUCLEOTIDE SEQUENCE [LARGE SCALE GENOMIC DNA]</scope>
    <source>
        <strain evidence="3 4">CBS 8904</strain>
    </source>
</reference>
<protein>
    <submittedName>
        <fullName evidence="3">Uncharacterized protein</fullName>
    </submittedName>
</protein>
<proteinExistence type="predicted"/>
<feature type="region of interest" description="Disordered" evidence="2">
    <location>
        <begin position="528"/>
        <end position="551"/>
    </location>
</feature>
<dbReference type="Proteomes" id="UP000006757">
    <property type="component" value="Unassembled WGS sequence"/>
</dbReference>
<name>K1VWE2_TRIAC</name>
<keyword evidence="1" id="KW-0175">Coiled coil</keyword>
<dbReference type="AlphaFoldDB" id="K1VWE2"/>
<sequence>MSLPPPARPASASSSSPSMFEATTTELEPPFNAAGSNAWDVDRPVGPFAEASPVRRKNGRLQDTPLQLVVFGLSDHHADLALEQVKRTLRQMDAVEGGLEFEDLVISPNDRSSKSKCVGVRVECGSSGWLKDIDLQRALDRVRQHLVDHGREAYWVSSTGLDRRNVGVFTFEKKDPNKPISITEYEAVDFAQDICSSLDHYVVDAVAHGFDKKAKKDQAPRCVVVTMQRADCMDSIQRAVAERMKTDAGKALDYDVTFARTRTMIPVSTPATIVGLNREHVDGALLLKELRFWRDHYNSEFREAQDILSFRPQLVPGSLLGHAVVVLSSVGLAQYIAGQESVSGCPYELAVVANRNELRSSVALAKEEQVRQASERRALLEGVQEIRGSIGGLLSNIGDRLSPVSDLMYYFKVFGKDVIQNLRLEFQQVRHECEYDRRITTESVRWNARGTEVEAMRREMRLLDKLIADSGPNDPMLKERSERLELLRNEEDKALDDLKDLQSGIAALTRQRSIRNQLVDHTGLGLLQPVQSHSQPSTATPASFAAGASAD</sequence>
<feature type="coiled-coil region" evidence="1">
    <location>
        <begin position="477"/>
        <end position="504"/>
    </location>
</feature>
<dbReference type="EMBL" id="AMBO01000187">
    <property type="protein sequence ID" value="EKD04866.1"/>
    <property type="molecule type" value="Genomic_DNA"/>
</dbReference>
<gene>
    <name evidence="3" type="ORF">A1Q2_00812</name>
</gene>
<evidence type="ECO:0000256" key="2">
    <source>
        <dbReference type="SAM" id="MobiDB-lite"/>
    </source>
</evidence>
<accession>K1VWE2</accession>
<evidence type="ECO:0000313" key="3">
    <source>
        <dbReference type="EMBL" id="EKD04866.1"/>
    </source>
</evidence>
<keyword evidence="4" id="KW-1185">Reference proteome</keyword>
<evidence type="ECO:0000256" key="1">
    <source>
        <dbReference type="SAM" id="Coils"/>
    </source>
</evidence>
<feature type="compositionally biased region" description="Low complexity" evidence="2">
    <location>
        <begin position="9"/>
        <end position="18"/>
    </location>
</feature>
<dbReference type="InParanoid" id="K1VWE2"/>
<comment type="caution">
    <text evidence="3">The sequence shown here is derived from an EMBL/GenBank/DDBJ whole genome shotgun (WGS) entry which is preliminary data.</text>
</comment>
<evidence type="ECO:0000313" key="4">
    <source>
        <dbReference type="Proteomes" id="UP000006757"/>
    </source>
</evidence>
<feature type="compositionally biased region" description="Low complexity" evidence="2">
    <location>
        <begin position="534"/>
        <end position="551"/>
    </location>
</feature>